<dbReference type="AlphaFoldDB" id="A0A835HS64"/>
<keyword evidence="2" id="KW-0472">Membrane</keyword>
<organism evidence="3 4">
    <name type="scientific">Coptis chinensis</name>
    <dbReference type="NCBI Taxonomy" id="261450"/>
    <lineage>
        <taxon>Eukaryota</taxon>
        <taxon>Viridiplantae</taxon>
        <taxon>Streptophyta</taxon>
        <taxon>Embryophyta</taxon>
        <taxon>Tracheophyta</taxon>
        <taxon>Spermatophyta</taxon>
        <taxon>Magnoliopsida</taxon>
        <taxon>Ranunculales</taxon>
        <taxon>Ranunculaceae</taxon>
        <taxon>Coptidoideae</taxon>
        <taxon>Coptis</taxon>
    </lineage>
</organism>
<comment type="caution">
    <text evidence="3">The sequence shown here is derived from an EMBL/GenBank/DDBJ whole genome shotgun (WGS) entry which is preliminary data.</text>
</comment>
<sequence length="91" mass="9844">MNGQFCSSRPLRIGVATPRKATGHQQQYSSQDGTGLQNAFNTSQDVFTRLHHDSNTGITRVSASTIAWFTLAMAAPTGLGALPFFFVELDP</sequence>
<evidence type="ECO:0000256" key="1">
    <source>
        <dbReference type="SAM" id="MobiDB-lite"/>
    </source>
</evidence>
<feature type="compositionally biased region" description="Polar residues" evidence="1">
    <location>
        <begin position="23"/>
        <end position="36"/>
    </location>
</feature>
<keyword evidence="2" id="KW-1133">Transmembrane helix</keyword>
<keyword evidence="2" id="KW-0812">Transmembrane</keyword>
<protein>
    <submittedName>
        <fullName evidence="3">Uncharacterized protein</fullName>
    </submittedName>
</protein>
<evidence type="ECO:0000256" key="2">
    <source>
        <dbReference type="SAM" id="Phobius"/>
    </source>
</evidence>
<evidence type="ECO:0000313" key="3">
    <source>
        <dbReference type="EMBL" id="KAF9603891.1"/>
    </source>
</evidence>
<proteinExistence type="predicted"/>
<feature type="transmembrane region" description="Helical" evidence="2">
    <location>
        <begin position="66"/>
        <end position="86"/>
    </location>
</feature>
<dbReference type="EMBL" id="JADFTS010000006">
    <property type="protein sequence ID" value="KAF9603891.1"/>
    <property type="molecule type" value="Genomic_DNA"/>
</dbReference>
<accession>A0A835HS64</accession>
<dbReference type="Proteomes" id="UP000631114">
    <property type="component" value="Unassembled WGS sequence"/>
</dbReference>
<dbReference type="OrthoDB" id="262547at2759"/>
<evidence type="ECO:0000313" key="4">
    <source>
        <dbReference type="Proteomes" id="UP000631114"/>
    </source>
</evidence>
<reference evidence="3 4" key="1">
    <citation type="submission" date="2020-10" db="EMBL/GenBank/DDBJ databases">
        <title>The Coptis chinensis genome and diversification of protoberbering-type alkaloids.</title>
        <authorList>
            <person name="Wang B."/>
            <person name="Shu S."/>
            <person name="Song C."/>
            <person name="Liu Y."/>
        </authorList>
    </citation>
    <scope>NUCLEOTIDE SEQUENCE [LARGE SCALE GENOMIC DNA]</scope>
    <source>
        <strain evidence="3">HL-2020</strain>
        <tissue evidence="3">Leaf</tissue>
    </source>
</reference>
<name>A0A835HS64_9MAGN</name>
<feature type="region of interest" description="Disordered" evidence="1">
    <location>
        <begin position="17"/>
        <end position="36"/>
    </location>
</feature>
<gene>
    <name evidence="3" type="ORF">IFM89_038172</name>
</gene>
<keyword evidence="4" id="KW-1185">Reference proteome</keyword>